<sequence>MKRIIKCSVPPRQCGGALLVIVFLLLAMAFGMLLATLPKAKNHDNFATSQLNEAKWGLLNLAFGRQDDPDRHAPPGLLPFPDRRKDGNYDGFSDCPASGTALTHRNRLGLLPRFGEDDGLVDKPGNPHGDRGRGMDICLRHEARGADIAPLDPSNAPIWYAVSANVVFDTLNWDYPTLTISSVLSDTPAYPWLTICGPGGAVISTKAVMVLLAPAAPVGRQDRSAATPGAAAFLDATRLGGNGICGGIQSNSDAPNSTSAAWTFVQAPAATDFNDRLVYIETARYSDLLAARVGDATRRWLDAFHTAFGQFPDAADGSASDSACLAGLHAGRIPLTEGNCTALAGRPLPAAPAWMGTHGDNSGWYRQIGYRKYDNDHASIHFEGCEIVHELSWEGASSHLAKTHAAHCRTG</sequence>
<dbReference type="RefSeq" id="WP_144277792.1">
    <property type="nucleotide sequence ID" value="NZ_CP041730.1"/>
</dbReference>
<dbReference type="OrthoDB" id="8532329at2"/>
<gene>
    <name evidence="1" type="ORF">FNU76_08495</name>
</gene>
<dbReference type="KEGG" id="cari:FNU76_08495"/>
<proteinExistence type="predicted"/>
<dbReference type="EMBL" id="CP041730">
    <property type="protein sequence ID" value="QDQ26398.1"/>
    <property type="molecule type" value="Genomic_DNA"/>
</dbReference>
<evidence type="ECO:0000313" key="2">
    <source>
        <dbReference type="Proteomes" id="UP000317550"/>
    </source>
</evidence>
<dbReference type="AlphaFoldDB" id="A0A516SEF6"/>
<reference evidence="2" key="1">
    <citation type="submission" date="2019-07" db="EMBL/GenBank/DDBJ databases">
        <title>Chitinimonas sp. nov., isolated from Ny-Alesund, arctica soil.</title>
        <authorList>
            <person name="Xu Q."/>
            <person name="Peng F."/>
        </authorList>
    </citation>
    <scope>NUCLEOTIDE SEQUENCE [LARGE SCALE GENOMIC DNA]</scope>
    <source>
        <strain evidence="2">R3-44</strain>
    </source>
</reference>
<keyword evidence="2" id="KW-1185">Reference proteome</keyword>
<protein>
    <submittedName>
        <fullName evidence="1">Uncharacterized protein</fullName>
    </submittedName>
</protein>
<dbReference type="Proteomes" id="UP000317550">
    <property type="component" value="Chromosome"/>
</dbReference>
<organism evidence="1 2">
    <name type="scientific">Chitinimonas arctica</name>
    <dbReference type="NCBI Taxonomy" id="2594795"/>
    <lineage>
        <taxon>Bacteria</taxon>
        <taxon>Pseudomonadati</taxon>
        <taxon>Pseudomonadota</taxon>
        <taxon>Betaproteobacteria</taxon>
        <taxon>Neisseriales</taxon>
        <taxon>Chitinibacteraceae</taxon>
        <taxon>Chitinimonas</taxon>
    </lineage>
</organism>
<accession>A0A516SEF6</accession>
<name>A0A516SEF6_9NEIS</name>
<evidence type="ECO:0000313" key="1">
    <source>
        <dbReference type="EMBL" id="QDQ26398.1"/>
    </source>
</evidence>